<dbReference type="Pfam" id="PF13618">
    <property type="entry name" value="Gluconate_2-dh3"/>
    <property type="match status" value="1"/>
</dbReference>
<protein>
    <submittedName>
        <fullName evidence="2">Gluconate 2-dehydrogenase subunit 3 family protein</fullName>
    </submittedName>
</protein>
<comment type="caution">
    <text evidence="2">The sequence shown here is derived from an EMBL/GenBank/DDBJ whole genome shotgun (WGS) entry which is preliminary data.</text>
</comment>
<accession>A0A845SH74</accession>
<feature type="chain" id="PRO_5032523165" evidence="1">
    <location>
        <begin position="35"/>
        <end position="251"/>
    </location>
</feature>
<evidence type="ECO:0000313" key="3">
    <source>
        <dbReference type="Proteomes" id="UP000461443"/>
    </source>
</evidence>
<organism evidence="2 3">
    <name type="scientific">Acerihabitans arboris</name>
    <dbReference type="NCBI Taxonomy" id="2691583"/>
    <lineage>
        <taxon>Bacteria</taxon>
        <taxon>Pseudomonadati</taxon>
        <taxon>Pseudomonadota</taxon>
        <taxon>Gammaproteobacteria</taxon>
        <taxon>Enterobacterales</taxon>
        <taxon>Pectobacteriaceae</taxon>
        <taxon>Acerihabitans</taxon>
    </lineage>
</organism>
<reference evidence="2 3" key="2">
    <citation type="submission" date="2020-02" db="EMBL/GenBank/DDBJ databases">
        <title>The new genus of Enterobacteriales.</title>
        <authorList>
            <person name="Kim I.S."/>
        </authorList>
    </citation>
    <scope>NUCLEOTIDE SEQUENCE [LARGE SCALE GENOMIC DNA]</scope>
    <source>
        <strain evidence="2 3">SAP-6</strain>
    </source>
</reference>
<dbReference type="Proteomes" id="UP000461443">
    <property type="component" value="Unassembled WGS sequence"/>
</dbReference>
<sequence length="251" mass="28146">MRKRKKTLPGVTRRQLLSYSAATFAIGASVGAKAATLTGAPGWQPFAHNPTETFAGQGWLFFNDKEVATLEAMVERFIPADELSVSGKDAGCVVFIDRQMKGFYGTFARLYREGPFQEGTPEQGDQSPLVPQQRYRIGLADLEDYCRQTFQKTFPELPPEQRDKILTGLEKGGIKLANIDAKLFFKQVLDNTMEGFFADPMYGGNRDMVSWKMIGFPGARYDYRDLIEQHNQDLHLTPVSIGGSEQWKTKG</sequence>
<name>A0A845SH74_9GAMM</name>
<evidence type="ECO:0000256" key="1">
    <source>
        <dbReference type="SAM" id="SignalP"/>
    </source>
</evidence>
<keyword evidence="1" id="KW-0732">Signal</keyword>
<gene>
    <name evidence="2" type="ORF">GRH90_05890</name>
</gene>
<dbReference type="PROSITE" id="PS51318">
    <property type="entry name" value="TAT"/>
    <property type="match status" value="1"/>
</dbReference>
<dbReference type="InterPro" id="IPR006311">
    <property type="entry name" value="TAT_signal"/>
</dbReference>
<dbReference type="EMBL" id="WUBS01000003">
    <property type="protein sequence ID" value="NDL62284.1"/>
    <property type="molecule type" value="Genomic_DNA"/>
</dbReference>
<reference evidence="2 3" key="1">
    <citation type="submission" date="2019-12" db="EMBL/GenBank/DDBJ databases">
        <authorList>
            <person name="Lee S.D."/>
        </authorList>
    </citation>
    <scope>NUCLEOTIDE SEQUENCE [LARGE SCALE GENOMIC DNA]</scope>
    <source>
        <strain evidence="2 3">SAP-6</strain>
    </source>
</reference>
<feature type="signal peptide" evidence="1">
    <location>
        <begin position="1"/>
        <end position="34"/>
    </location>
</feature>
<keyword evidence="3" id="KW-1185">Reference proteome</keyword>
<dbReference type="RefSeq" id="WP_162364993.1">
    <property type="nucleotide sequence ID" value="NZ_WUBS01000003.1"/>
</dbReference>
<proteinExistence type="predicted"/>
<dbReference type="InterPro" id="IPR027056">
    <property type="entry name" value="Gluconate_2DH_su3"/>
</dbReference>
<dbReference type="AlphaFoldDB" id="A0A845SH74"/>
<evidence type="ECO:0000313" key="2">
    <source>
        <dbReference type="EMBL" id="NDL62284.1"/>
    </source>
</evidence>